<evidence type="ECO:0000313" key="3">
    <source>
        <dbReference type="EMBL" id="QRV42737.1"/>
    </source>
</evidence>
<reference evidence="4 5" key="1">
    <citation type="submission" date="2021-02" db="EMBL/GenBank/DDBJ databases">
        <title>FDA dAtabase for Regulatory Grade micrObial Sequences (FDA-ARGOS): Supporting development and validation of Infectious Disease Dx tests.</title>
        <authorList>
            <person name="Sproer C."/>
            <person name="Gronow S."/>
            <person name="Severitt S."/>
            <person name="Schroder I."/>
            <person name="Tallon L."/>
            <person name="Sadzewicz L."/>
            <person name="Zhao X."/>
            <person name="Boylan J."/>
            <person name="Ott S."/>
            <person name="Bowen H."/>
            <person name="Vavikolanu K."/>
            <person name="Mehta A."/>
            <person name="Aluvathingal J."/>
            <person name="Nadendla S."/>
            <person name="Lowell S."/>
            <person name="Myers T."/>
            <person name="Yan Y."/>
            <person name="Sichtig H."/>
        </authorList>
    </citation>
    <scope>NUCLEOTIDE SEQUENCE [LARGE SCALE GENOMIC DNA]</scope>
    <source>
        <strain evidence="3 4">FDAARGOS_1211</strain>
        <strain evidence="2 5">FDAARGOS_1212</strain>
    </source>
</reference>
<dbReference type="SUPFAM" id="SSF47413">
    <property type="entry name" value="lambda repressor-like DNA-binding domains"/>
    <property type="match status" value="1"/>
</dbReference>
<name>A0ABD7CXG1_9ACTN</name>
<dbReference type="AlphaFoldDB" id="A0ABD7CXG1"/>
<dbReference type="Pfam" id="PF04149">
    <property type="entry name" value="DUF397"/>
    <property type="match status" value="3"/>
</dbReference>
<dbReference type="Pfam" id="PF13560">
    <property type="entry name" value="HTH_31"/>
    <property type="match status" value="1"/>
</dbReference>
<dbReference type="SMART" id="SM00530">
    <property type="entry name" value="HTH_XRE"/>
    <property type="match status" value="1"/>
</dbReference>
<dbReference type="InterPro" id="IPR001387">
    <property type="entry name" value="Cro/C1-type_HTH"/>
</dbReference>
<dbReference type="Proteomes" id="UP000598054">
    <property type="component" value="Chromosome"/>
</dbReference>
<protein>
    <submittedName>
        <fullName evidence="2">DUF397 domain-containing protein</fullName>
    </submittedName>
</protein>
<evidence type="ECO:0000259" key="1">
    <source>
        <dbReference type="PROSITE" id="PS50943"/>
    </source>
</evidence>
<dbReference type="CDD" id="cd00093">
    <property type="entry name" value="HTH_XRE"/>
    <property type="match status" value="1"/>
</dbReference>
<accession>A0ABD7CXG1</accession>
<dbReference type="InterPro" id="IPR007278">
    <property type="entry name" value="DUF397"/>
</dbReference>
<dbReference type="Gene3D" id="1.10.260.40">
    <property type="entry name" value="lambda repressor-like DNA-binding domains"/>
    <property type="match status" value="1"/>
</dbReference>
<organism evidence="2 5">
    <name type="scientific">Streptomyces californicus</name>
    <dbReference type="NCBI Taxonomy" id="67351"/>
    <lineage>
        <taxon>Bacteria</taxon>
        <taxon>Bacillati</taxon>
        <taxon>Actinomycetota</taxon>
        <taxon>Actinomycetes</taxon>
        <taxon>Kitasatosporales</taxon>
        <taxon>Streptomycetaceae</taxon>
        <taxon>Streptomyces</taxon>
    </lineage>
</organism>
<dbReference type="EMBL" id="CP070249">
    <property type="protein sequence ID" value="QRV42737.1"/>
    <property type="molecule type" value="Genomic_DNA"/>
</dbReference>
<dbReference type="Proteomes" id="UP000623926">
    <property type="component" value="Chromosome"/>
</dbReference>
<dbReference type="PROSITE" id="PS50943">
    <property type="entry name" value="HTH_CROC1"/>
    <property type="match status" value="1"/>
</dbReference>
<sequence>MHPRKRQRKNASSMKLVGKLVARFRHEAGMTQGQLATAAGVQEDTISSIEQGRRSLVPDLADAMDDLLDTKGALSTAVDNMPEVDLIPLWAEDYIDMEQEALALSWFDNQVIPGLLQTKAYAEAVFRNRIPVYSPEEIETHTATRLQRQHILHRKKPPTTSIVIWEPVLMMRLTSEEEHRKQLRHLYKMAQLPGVCLQVLPLESLSHAGLNGPFTLLETPDHQRVAYTETQRGSQLITDPNDVSILTQKYAMLRAQALTPEKTLRLLARLLGEKTMSTGLNWFKSSYSGDEGGQCLEVAYDWRKSSYSGSDGGQCLEVAYNWKKSSHSGDEGGACVEVAAHPAAVHIRDSKDVEGPTFSVAPSAWSAFAAYAATA</sequence>
<dbReference type="InterPro" id="IPR010982">
    <property type="entry name" value="Lambda_DNA-bd_dom_sf"/>
</dbReference>
<dbReference type="EMBL" id="CP070245">
    <property type="protein sequence ID" value="QRV35070.1"/>
    <property type="molecule type" value="Genomic_DNA"/>
</dbReference>
<feature type="domain" description="HTH cro/C1-type" evidence="1">
    <location>
        <begin position="21"/>
        <end position="74"/>
    </location>
</feature>
<evidence type="ECO:0000313" key="2">
    <source>
        <dbReference type="EMBL" id="QRV35070.1"/>
    </source>
</evidence>
<keyword evidence="4" id="KW-1185">Reference proteome</keyword>
<dbReference type="Pfam" id="PF19054">
    <property type="entry name" value="DUF5753"/>
    <property type="match status" value="1"/>
</dbReference>
<proteinExistence type="predicted"/>
<gene>
    <name evidence="3" type="ORF">I6J41_19905</name>
    <name evidence="2" type="ORF">I6J42_14105</name>
</gene>
<dbReference type="InterPro" id="IPR043917">
    <property type="entry name" value="DUF5753"/>
</dbReference>
<evidence type="ECO:0000313" key="5">
    <source>
        <dbReference type="Proteomes" id="UP000623926"/>
    </source>
</evidence>
<evidence type="ECO:0000313" key="4">
    <source>
        <dbReference type="Proteomes" id="UP000598054"/>
    </source>
</evidence>